<reference evidence="2" key="2">
    <citation type="journal article" date="2023" name="Microbiol Resour">
        <title>Decontamination and Annotation of the Draft Genome Sequence of the Oomycete Lagenidium giganteum ARSEF 373.</title>
        <authorList>
            <person name="Morgan W.R."/>
            <person name="Tartar A."/>
        </authorList>
    </citation>
    <scope>NUCLEOTIDE SEQUENCE</scope>
    <source>
        <strain evidence="2">ARSEF 373</strain>
    </source>
</reference>
<gene>
    <name evidence="2" type="ORF">N0F65_010817</name>
</gene>
<proteinExistence type="predicted"/>
<feature type="transmembrane region" description="Helical" evidence="1">
    <location>
        <begin position="504"/>
        <end position="524"/>
    </location>
</feature>
<evidence type="ECO:0000256" key="1">
    <source>
        <dbReference type="SAM" id="Phobius"/>
    </source>
</evidence>
<evidence type="ECO:0000313" key="3">
    <source>
        <dbReference type="Proteomes" id="UP001146120"/>
    </source>
</evidence>
<keyword evidence="1" id="KW-0812">Transmembrane</keyword>
<name>A0AAV2Z656_9STRA</name>
<comment type="caution">
    <text evidence="2">The sequence shown here is derived from an EMBL/GenBank/DDBJ whole genome shotgun (WGS) entry which is preliminary data.</text>
</comment>
<keyword evidence="1" id="KW-1133">Transmembrane helix</keyword>
<protein>
    <submittedName>
        <fullName evidence="2">Uncharacterized protein</fullName>
    </submittedName>
</protein>
<dbReference type="EMBL" id="DAKRPA010000051">
    <property type="protein sequence ID" value="DBA01225.1"/>
    <property type="molecule type" value="Genomic_DNA"/>
</dbReference>
<evidence type="ECO:0000313" key="2">
    <source>
        <dbReference type="EMBL" id="DBA01225.1"/>
    </source>
</evidence>
<sequence>MYGNRGNAAVDAYVVPSKRHHGRQYHVQLPFSDIDRCISFTIMRFAVSLVGLLLLLSDIPRTGLGIRSLTEFGYRRIQDDSVIDFGPYAYPLVHIDHPNASADYVGSSDGEPMATVPLWSYKLDTLSVPQRALATLFNISVFSDCVMYRAECAWDEELSLETVFTMIDALLSNLQAHAFNASTMSRDEMLRPLAITTRALWCDRLHHRFFQYLWRHAQLTQHNFHFYNGTDDRKFHICHDRHAYRPILCDHSIHWDVPPDMYSAVPVRIWDHINRRLRHWQAQVPPTTQLEMLMITTTGEDSNRYRTMIPAVHFHHEQMELTTLVRGRDCSGADGCRTIFVDDYRYEGSHVVNNADGWYVITGTLRAISQGYVWLRVGCLWVGCYRARAAEARFRRSTLGERVRGTWSTFFKIPSHVVVYGSWPPLLGYALAHFIDGGLIHTVADSYWSSINGIVDFNLVTYIRVASIQMRNVWFVALCLKCVVGLQLLALYPRAAPWLVRDGIFGIRGVFISAISALTIFGSLRVMSFRSTDLVAIMVLPRNYQRDLQRVVTPGGGSEFGCRFDIKAIVAATLVIGTLATMYKLVMVAATALGKRKRGPTSLTGCRSYYLPYSTGRLWSRTTVCIYWRIWVNVTLKRTSLMARHRYSVKLHDRRLTAMAPRLVSVHERPVPASLATCERCRHWTHAEWQDTQGCPEHEHVFDVEHRSPHIWSIVRLTNMAMMTDPLVLLRLLYVGVELYLYEVQAPRSIGSTRRVVDYVLLPTPLEELVETTKADGNVADPYVLVDVIDSKHVPWSLLLNCG</sequence>
<feature type="transmembrane region" description="Helical" evidence="1">
    <location>
        <begin position="473"/>
        <end position="492"/>
    </location>
</feature>
<dbReference type="AlphaFoldDB" id="A0AAV2Z656"/>
<keyword evidence="1" id="KW-0472">Membrane</keyword>
<organism evidence="2 3">
    <name type="scientific">Lagenidium giganteum</name>
    <dbReference type="NCBI Taxonomy" id="4803"/>
    <lineage>
        <taxon>Eukaryota</taxon>
        <taxon>Sar</taxon>
        <taxon>Stramenopiles</taxon>
        <taxon>Oomycota</taxon>
        <taxon>Peronosporomycetes</taxon>
        <taxon>Pythiales</taxon>
        <taxon>Pythiaceae</taxon>
    </lineage>
</organism>
<feature type="transmembrane region" description="Helical" evidence="1">
    <location>
        <begin position="568"/>
        <end position="593"/>
    </location>
</feature>
<keyword evidence="3" id="KW-1185">Reference proteome</keyword>
<accession>A0AAV2Z656</accession>
<reference evidence="2" key="1">
    <citation type="submission" date="2022-11" db="EMBL/GenBank/DDBJ databases">
        <authorList>
            <person name="Morgan W.R."/>
            <person name="Tartar A."/>
        </authorList>
    </citation>
    <scope>NUCLEOTIDE SEQUENCE</scope>
    <source>
        <strain evidence="2">ARSEF 373</strain>
    </source>
</reference>
<dbReference type="Proteomes" id="UP001146120">
    <property type="component" value="Unassembled WGS sequence"/>
</dbReference>